<name>C6SA60_NEIME</name>
<evidence type="ECO:0000313" key="1">
    <source>
        <dbReference type="EMBL" id="CBA03641.1"/>
    </source>
</evidence>
<reference evidence="1" key="1">
    <citation type="journal article" date="2008" name="Proc. Natl. Acad. Sci. U.S.A.">
        <title>Whole-genome comparison of disease and carriage strains provides insights into virulence evolution in Neisseria meningitidis.</title>
        <authorList>
            <person name="Schoen C."/>
            <person name="Blom J."/>
            <person name="Claus H."/>
            <person name="Schramm-Glueck A."/>
            <person name="Brandt P."/>
            <person name="Mueller T."/>
            <person name="Goesmann A."/>
            <person name="Joseph B."/>
            <person name="Konietzny S."/>
            <person name="Kurzai O."/>
            <person name="Schmitt C."/>
            <person name="Friedrich T."/>
            <person name="Linke B."/>
            <person name="Vogel U."/>
            <person name="Frosch M."/>
        </authorList>
    </citation>
    <scope>NUCLEOTIDE SEQUENCE</scope>
    <source>
        <strain evidence="1">Alpha153</strain>
    </source>
</reference>
<gene>
    <name evidence="1" type="ORF">NME_0171</name>
</gene>
<sequence>MQKLIGQNGFLRFRILDSRLRGNDGCRCPTVFIPPSLRFTAIHG</sequence>
<organism evidence="1">
    <name type="scientific">Neisseria meningitidis alpha153</name>
    <dbReference type="NCBI Taxonomy" id="663926"/>
    <lineage>
        <taxon>Bacteria</taxon>
        <taxon>Pseudomonadati</taxon>
        <taxon>Pseudomonadota</taxon>
        <taxon>Betaproteobacteria</taxon>
        <taxon>Neisseriales</taxon>
        <taxon>Neisseriaceae</taxon>
        <taxon>Neisseria</taxon>
    </lineage>
</organism>
<proteinExistence type="predicted"/>
<accession>C6SA60</accession>
<protein>
    <submittedName>
        <fullName evidence="1">Uncharacterized protein</fullName>
    </submittedName>
</protein>
<dbReference type="AlphaFoldDB" id="C6SA60"/>
<dbReference type="EMBL" id="AM889137">
    <property type="protein sequence ID" value="CBA03641.1"/>
    <property type="molecule type" value="Genomic_DNA"/>
</dbReference>